<keyword evidence="1" id="KW-0175">Coiled coil</keyword>
<evidence type="ECO:0000256" key="1">
    <source>
        <dbReference type="SAM" id="Coils"/>
    </source>
</evidence>
<keyword evidence="3" id="KW-1185">Reference proteome</keyword>
<reference evidence="2" key="1">
    <citation type="submission" date="2020-05" db="EMBL/GenBank/DDBJ databases">
        <title>Mycena genomes resolve the evolution of fungal bioluminescence.</title>
        <authorList>
            <person name="Tsai I.J."/>
        </authorList>
    </citation>
    <scope>NUCLEOTIDE SEQUENCE</scope>
    <source>
        <strain evidence="2">CCC161011</strain>
    </source>
</reference>
<dbReference type="EMBL" id="JACAZI010000024">
    <property type="protein sequence ID" value="KAF7335598.1"/>
    <property type="molecule type" value="Genomic_DNA"/>
</dbReference>
<sequence length="362" mass="41438">MLRALEEDRARVADIEAQIRVLEHSISVLRAQKALVQERLDSYTYPVLTLPNEITSEIFIHFLPTYPLYPPLTGLLSPNLLAQICRTWREIALATPALWSAISLSFYSRHYKQESHISQMWLDRSGCRPLSIKIFTDGIYTPSRPLEVIGPVNSQRARWEYLKLVLSQSFTFILEGPMPTLRQLDFELEYSDPPVDFIACAASRVMLPWSQLTALTLQMVYLRECVPILQQTPNLMYCKLDLVLDPEPDVLPEVRLPLLESLILNDDGEPILGYLDTFVVPALRHLEIPELELGKNPTDTLSSFVSKSGCKLQDLRITGLLSIIRDVREYRRAFPSISKLSLDGWYLLEHEEKEISEVDELA</sequence>
<dbReference type="Gene3D" id="1.20.1280.50">
    <property type="match status" value="1"/>
</dbReference>
<gene>
    <name evidence="2" type="ORF">MVEN_02214200</name>
</gene>
<dbReference type="Proteomes" id="UP000620124">
    <property type="component" value="Unassembled WGS sequence"/>
</dbReference>
<comment type="caution">
    <text evidence="2">The sequence shown here is derived from an EMBL/GenBank/DDBJ whole genome shotgun (WGS) entry which is preliminary data.</text>
</comment>
<feature type="coiled-coil region" evidence="1">
    <location>
        <begin position="5"/>
        <end position="32"/>
    </location>
</feature>
<protein>
    <submittedName>
        <fullName evidence="2">F-box domain-containing protein</fullName>
    </submittedName>
</protein>
<evidence type="ECO:0000313" key="2">
    <source>
        <dbReference type="EMBL" id="KAF7335598.1"/>
    </source>
</evidence>
<evidence type="ECO:0000313" key="3">
    <source>
        <dbReference type="Proteomes" id="UP000620124"/>
    </source>
</evidence>
<dbReference type="AlphaFoldDB" id="A0A8H6X6S4"/>
<organism evidence="2 3">
    <name type="scientific">Mycena venus</name>
    <dbReference type="NCBI Taxonomy" id="2733690"/>
    <lineage>
        <taxon>Eukaryota</taxon>
        <taxon>Fungi</taxon>
        <taxon>Dikarya</taxon>
        <taxon>Basidiomycota</taxon>
        <taxon>Agaricomycotina</taxon>
        <taxon>Agaricomycetes</taxon>
        <taxon>Agaricomycetidae</taxon>
        <taxon>Agaricales</taxon>
        <taxon>Marasmiineae</taxon>
        <taxon>Mycenaceae</taxon>
        <taxon>Mycena</taxon>
    </lineage>
</organism>
<accession>A0A8H6X6S4</accession>
<name>A0A8H6X6S4_9AGAR</name>
<dbReference type="OrthoDB" id="2269034at2759"/>
<proteinExistence type="predicted"/>